<dbReference type="AlphaFoldDB" id="A0A8S0QHK8"/>
<dbReference type="Pfam" id="PF03087">
    <property type="entry name" value="BPS1"/>
    <property type="match status" value="1"/>
</dbReference>
<reference evidence="1 2" key="1">
    <citation type="submission" date="2019-12" db="EMBL/GenBank/DDBJ databases">
        <authorList>
            <person name="Alioto T."/>
            <person name="Alioto T."/>
            <person name="Gomez Garrido J."/>
        </authorList>
    </citation>
    <scope>NUCLEOTIDE SEQUENCE [LARGE SCALE GENOMIC DNA]</scope>
</reference>
<dbReference type="PANTHER" id="PTHR33070:SF7">
    <property type="entry name" value="RX N-TERMINAL DOMAIN-CONTAINING PROTEIN"/>
    <property type="match status" value="1"/>
</dbReference>
<dbReference type="GO" id="GO:0048364">
    <property type="term" value="P:root development"/>
    <property type="evidence" value="ECO:0007669"/>
    <property type="project" value="InterPro"/>
</dbReference>
<accession>A0A8S0QHK8</accession>
<organism evidence="1 2">
    <name type="scientific">Olea europaea subsp. europaea</name>
    <dbReference type="NCBI Taxonomy" id="158383"/>
    <lineage>
        <taxon>Eukaryota</taxon>
        <taxon>Viridiplantae</taxon>
        <taxon>Streptophyta</taxon>
        <taxon>Embryophyta</taxon>
        <taxon>Tracheophyta</taxon>
        <taxon>Spermatophyta</taxon>
        <taxon>Magnoliopsida</taxon>
        <taxon>eudicotyledons</taxon>
        <taxon>Gunneridae</taxon>
        <taxon>Pentapetalae</taxon>
        <taxon>asterids</taxon>
        <taxon>lamiids</taxon>
        <taxon>Lamiales</taxon>
        <taxon>Oleaceae</taxon>
        <taxon>Oleeae</taxon>
        <taxon>Olea</taxon>
    </lineage>
</organism>
<sequence length="232" mass="26242">MSLPNFDALKDMHDSVNDLLHSPMTKQKIAHRGEEKWVHEVSEASLKMVEACGATKDILLLVKDHLQELQSTFRRISVNETTVVGNQFAAYHHHRKTLKKAILKRLQSLKGMKNKKIAAPIGATAADHCSLVVVVNVLKEVKATTMSIVESLNSLISMPKPNRKSNKEAFKFKLTRVNSLSLWEKCDISTIQTAIKRLEAVEIITENFEAELECMFRRLIRTRASLLNILTN</sequence>
<gene>
    <name evidence="1" type="ORF">OLEA9_A093461</name>
</gene>
<comment type="caution">
    <text evidence="1">The sequence shown here is derived from an EMBL/GenBank/DDBJ whole genome shotgun (WGS) entry which is preliminary data.</text>
</comment>
<dbReference type="PANTHER" id="PTHR33070">
    <property type="entry name" value="OS06G0725500 PROTEIN"/>
    <property type="match status" value="1"/>
</dbReference>
<dbReference type="GO" id="GO:0048367">
    <property type="term" value="P:shoot system development"/>
    <property type="evidence" value="ECO:0007669"/>
    <property type="project" value="InterPro"/>
</dbReference>
<dbReference type="Gramene" id="OE9A093461T1">
    <property type="protein sequence ID" value="OE9A093461C1"/>
    <property type="gene ID" value="OE9A093461"/>
</dbReference>
<dbReference type="OrthoDB" id="1678530at2759"/>
<keyword evidence="2" id="KW-1185">Reference proteome</keyword>
<proteinExistence type="predicted"/>
<name>A0A8S0QHK8_OLEEU</name>
<evidence type="ECO:0000313" key="1">
    <source>
        <dbReference type="EMBL" id="CAA2964938.1"/>
    </source>
</evidence>
<protein>
    <submittedName>
        <fullName evidence="1">Uncharacterized protein</fullName>
    </submittedName>
</protein>
<dbReference type="Proteomes" id="UP000594638">
    <property type="component" value="Unassembled WGS sequence"/>
</dbReference>
<evidence type="ECO:0000313" key="2">
    <source>
        <dbReference type="Proteomes" id="UP000594638"/>
    </source>
</evidence>
<dbReference type="EMBL" id="CACTIH010001832">
    <property type="protein sequence ID" value="CAA2964938.1"/>
    <property type="molecule type" value="Genomic_DNA"/>
</dbReference>
<dbReference type="InterPro" id="IPR004320">
    <property type="entry name" value="BPS1_pln"/>
</dbReference>